<evidence type="ECO:0000259" key="8">
    <source>
        <dbReference type="Pfam" id="PF11967"/>
    </source>
</evidence>
<dbReference type="Pfam" id="PF11967">
    <property type="entry name" value="RecO_N"/>
    <property type="match status" value="1"/>
</dbReference>
<dbReference type="GO" id="GO:0006302">
    <property type="term" value="P:double-strand break repair"/>
    <property type="evidence" value="ECO:0007669"/>
    <property type="project" value="TreeGrafter"/>
</dbReference>
<dbReference type="Proteomes" id="UP000034837">
    <property type="component" value="Unassembled WGS sequence"/>
</dbReference>
<evidence type="ECO:0000256" key="6">
    <source>
        <dbReference type="ARBA" id="ARBA00033409"/>
    </source>
</evidence>
<dbReference type="Pfam" id="PF02565">
    <property type="entry name" value="RecO_C"/>
    <property type="match status" value="1"/>
</dbReference>
<dbReference type="NCBIfam" id="TIGR00613">
    <property type="entry name" value="reco"/>
    <property type="match status" value="1"/>
</dbReference>
<evidence type="ECO:0000256" key="1">
    <source>
        <dbReference type="ARBA" id="ARBA00007452"/>
    </source>
</evidence>
<dbReference type="EMBL" id="LCDO01000006">
    <property type="protein sequence ID" value="KKS56780.1"/>
    <property type="molecule type" value="Genomic_DNA"/>
</dbReference>
<evidence type="ECO:0000256" key="4">
    <source>
        <dbReference type="ARBA" id="ARBA00023172"/>
    </source>
</evidence>
<organism evidence="9 10">
    <name type="scientific">Candidatus Magasanikbacteria bacterium GW2011_GWA2_42_32</name>
    <dbReference type="NCBI Taxonomy" id="1619039"/>
    <lineage>
        <taxon>Bacteria</taxon>
        <taxon>Candidatus Magasanikiibacteriota</taxon>
    </lineage>
</organism>
<dbReference type="Gene3D" id="1.20.1440.120">
    <property type="entry name" value="Recombination protein O, C-terminal domain"/>
    <property type="match status" value="1"/>
</dbReference>
<dbReference type="InterPro" id="IPR012340">
    <property type="entry name" value="NA-bd_OB-fold"/>
</dbReference>
<keyword evidence="5 7" id="KW-0234">DNA repair</keyword>
<dbReference type="Gene3D" id="2.40.50.140">
    <property type="entry name" value="Nucleic acid-binding proteins"/>
    <property type="match status" value="1"/>
</dbReference>
<dbReference type="InterPro" id="IPR037278">
    <property type="entry name" value="ARFGAP/RecO"/>
</dbReference>
<dbReference type="InterPro" id="IPR022572">
    <property type="entry name" value="DNA_rep/recomb_RecO_N"/>
</dbReference>
<evidence type="ECO:0000313" key="9">
    <source>
        <dbReference type="EMBL" id="KKS56780.1"/>
    </source>
</evidence>
<evidence type="ECO:0000256" key="5">
    <source>
        <dbReference type="ARBA" id="ARBA00023204"/>
    </source>
</evidence>
<evidence type="ECO:0000256" key="7">
    <source>
        <dbReference type="HAMAP-Rule" id="MF_00201"/>
    </source>
</evidence>
<dbReference type="HAMAP" id="MF_00201">
    <property type="entry name" value="RecO"/>
    <property type="match status" value="1"/>
</dbReference>
<dbReference type="SUPFAM" id="SSF50249">
    <property type="entry name" value="Nucleic acid-binding proteins"/>
    <property type="match status" value="1"/>
</dbReference>
<dbReference type="AlphaFoldDB" id="A0A0G1A6Y1"/>
<reference evidence="9 10" key="1">
    <citation type="journal article" date="2015" name="Nature">
        <title>rRNA introns, odd ribosomes, and small enigmatic genomes across a large radiation of phyla.</title>
        <authorList>
            <person name="Brown C.T."/>
            <person name="Hug L.A."/>
            <person name="Thomas B.C."/>
            <person name="Sharon I."/>
            <person name="Castelle C.J."/>
            <person name="Singh A."/>
            <person name="Wilkins M.J."/>
            <person name="Williams K.H."/>
            <person name="Banfield J.F."/>
        </authorList>
    </citation>
    <scope>NUCLEOTIDE SEQUENCE [LARGE SCALE GENOMIC DNA]</scope>
</reference>
<keyword evidence="4 7" id="KW-0233">DNA recombination</keyword>
<comment type="caution">
    <text evidence="9">The sequence shown here is derived from an EMBL/GenBank/DDBJ whole genome shotgun (WGS) entry which is preliminary data.</text>
</comment>
<comment type="similarity">
    <text evidence="1 7">Belongs to the RecO family.</text>
</comment>
<dbReference type="InterPro" id="IPR042242">
    <property type="entry name" value="RecO_C"/>
</dbReference>
<evidence type="ECO:0000256" key="3">
    <source>
        <dbReference type="ARBA" id="ARBA00022763"/>
    </source>
</evidence>
<keyword evidence="3 7" id="KW-0227">DNA damage</keyword>
<evidence type="ECO:0000256" key="2">
    <source>
        <dbReference type="ARBA" id="ARBA00021310"/>
    </source>
</evidence>
<evidence type="ECO:0000313" key="10">
    <source>
        <dbReference type="Proteomes" id="UP000034837"/>
    </source>
</evidence>
<gene>
    <name evidence="7" type="primary">recO</name>
    <name evidence="9" type="ORF">UV20_C0006G0063</name>
</gene>
<comment type="function">
    <text evidence="7">Involved in DNA repair and RecF pathway recombination.</text>
</comment>
<dbReference type="GO" id="GO:0006310">
    <property type="term" value="P:DNA recombination"/>
    <property type="evidence" value="ECO:0007669"/>
    <property type="project" value="UniProtKB-UniRule"/>
</dbReference>
<name>A0A0G1A6Y1_9BACT</name>
<dbReference type="PANTHER" id="PTHR33991">
    <property type="entry name" value="DNA REPAIR PROTEIN RECO"/>
    <property type="match status" value="1"/>
</dbReference>
<dbReference type="InterPro" id="IPR003717">
    <property type="entry name" value="RecO"/>
</dbReference>
<proteinExistence type="inferred from homology"/>
<protein>
    <recommendedName>
        <fullName evidence="2 7">DNA repair protein RecO</fullName>
    </recommendedName>
    <alternativeName>
        <fullName evidence="6 7">Recombination protein O</fullName>
    </alternativeName>
</protein>
<dbReference type="GO" id="GO:0043590">
    <property type="term" value="C:bacterial nucleoid"/>
    <property type="evidence" value="ECO:0007669"/>
    <property type="project" value="TreeGrafter"/>
</dbReference>
<dbReference type="SUPFAM" id="SSF57863">
    <property type="entry name" value="ArfGap/RecO-like zinc finger"/>
    <property type="match status" value="1"/>
</dbReference>
<dbReference type="PANTHER" id="PTHR33991:SF1">
    <property type="entry name" value="DNA REPAIR PROTEIN RECO"/>
    <property type="match status" value="1"/>
</dbReference>
<sequence length="235" mass="27117">MTYNTEAIILKKRTWRENDLEIIFLSKELGKMRAVAVGAKKMLSKLSGHLEPFKEVKLMVAEGKGCDKIGQAITLNNFCFQGGESNFNQLLRAQEASNLLEKILAEKQKEENFFQLTKNFFFLNFKNKESNFLPLFKWQAAALAGFKPRLHNCIFCQTKIKGKYEFNLTEAGAVCSKCFIKNNQEFVDVSLRTGQILKYLVEKAGLKEAWVKITKETAEELNNLFEKFYLYQIIH</sequence>
<dbReference type="Gene3D" id="6.20.220.20">
    <property type="entry name" value="Recombination protein O, zinc-binding domain"/>
    <property type="match status" value="1"/>
</dbReference>
<accession>A0A0G1A6Y1</accession>
<feature type="domain" description="DNA replication/recombination mediator RecO N-terminal" evidence="8">
    <location>
        <begin position="1"/>
        <end position="78"/>
    </location>
</feature>